<dbReference type="Gene3D" id="3.40.190.10">
    <property type="entry name" value="Periplasmic binding protein-like II"/>
    <property type="match status" value="2"/>
</dbReference>
<comment type="caution">
    <text evidence="6">The sequence shown here is derived from an EMBL/GenBank/DDBJ whole genome shotgun (WGS) entry which is preliminary data.</text>
</comment>
<evidence type="ECO:0000259" key="5">
    <source>
        <dbReference type="Pfam" id="PF09084"/>
    </source>
</evidence>
<dbReference type="Proteomes" id="UP000286288">
    <property type="component" value="Unassembled WGS sequence"/>
</dbReference>
<gene>
    <name evidence="6" type="ORF">DW084_10740</name>
</gene>
<dbReference type="SUPFAM" id="SSF53850">
    <property type="entry name" value="Periplasmic binding protein-like II"/>
    <property type="match status" value="1"/>
</dbReference>
<comment type="similarity">
    <text evidence="2">Belongs to the bacterial solute-binding protein SsuA/TauA family.</text>
</comment>
<dbReference type="PROSITE" id="PS51257">
    <property type="entry name" value="PROKAR_LIPOPROTEIN"/>
    <property type="match status" value="1"/>
</dbReference>
<name>A0A415ERK3_ENTCA</name>
<keyword evidence="3 4" id="KW-0732">Signal</keyword>
<proteinExistence type="inferred from homology"/>
<evidence type="ECO:0000256" key="4">
    <source>
        <dbReference type="SAM" id="SignalP"/>
    </source>
</evidence>
<evidence type="ECO:0000256" key="3">
    <source>
        <dbReference type="ARBA" id="ARBA00022729"/>
    </source>
</evidence>
<dbReference type="GO" id="GO:0042597">
    <property type="term" value="C:periplasmic space"/>
    <property type="evidence" value="ECO:0007669"/>
    <property type="project" value="UniProtKB-SubCell"/>
</dbReference>
<evidence type="ECO:0000313" key="6">
    <source>
        <dbReference type="EMBL" id="RHK05983.1"/>
    </source>
</evidence>
<dbReference type="PANTHER" id="PTHR30024:SF47">
    <property type="entry name" value="TAURINE-BINDING PERIPLASMIC PROTEIN"/>
    <property type="match status" value="1"/>
</dbReference>
<sequence length="325" mass="35274">MKKTILASILALFAVGAAACGNTGETASTSNSSTSSTEAAVTDQTLTIGVLPAESAIPIILAKEEGFFEKQGLTVELKSFTSPNDRNVAVQAGELDGTISDVMTEATFKQNGIDMTITSDILENFKILASPNSGITEMKGLAEKKITLVPNFILEYIMDQFAQENDFTYDIVDIASFSARSEALLNDQVDGAVYTEPQASMLAAQGAIVLGSSKDAGIKGGTLQFMDEVIQNRPQDLKAFYTAYNEAIDYMNAHSAKDYADILADYQFPDAMSTYLDSQEDYPYAQAVPQEQFDAIIAWTKDKGQIDQAYSYNELTNFDFLPADE</sequence>
<organism evidence="6 7">
    <name type="scientific">Enterococcus casseliflavus</name>
    <name type="common">Enterococcus flavescens</name>
    <dbReference type="NCBI Taxonomy" id="37734"/>
    <lineage>
        <taxon>Bacteria</taxon>
        <taxon>Bacillati</taxon>
        <taxon>Bacillota</taxon>
        <taxon>Bacilli</taxon>
        <taxon>Lactobacillales</taxon>
        <taxon>Enterococcaceae</taxon>
        <taxon>Enterococcus</taxon>
    </lineage>
</organism>
<dbReference type="PANTHER" id="PTHR30024">
    <property type="entry name" value="ALIPHATIC SULFONATES-BINDING PROTEIN-RELATED"/>
    <property type="match status" value="1"/>
</dbReference>
<feature type="chain" id="PRO_5038357315" evidence="4">
    <location>
        <begin position="20"/>
        <end position="325"/>
    </location>
</feature>
<feature type="domain" description="SsuA/THI5-like" evidence="5">
    <location>
        <begin position="57"/>
        <end position="254"/>
    </location>
</feature>
<dbReference type="Pfam" id="PF09084">
    <property type="entry name" value="NMT1"/>
    <property type="match status" value="1"/>
</dbReference>
<evidence type="ECO:0000256" key="1">
    <source>
        <dbReference type="ARBA" id="ARBA00004418"/>
    </source>
</evidence>
<dbReference type="GO" id="GO:0042918">
    <property type="term" value="P:alkanesulfonate transmembrane transport"/>
    <property type="evidence" value="ECO:0007669"/>
    <property type="project" value="TreeGrafter"/>
</dbReference>
<evidence type="ECO:0000256" key="2">
    <source>
        <dbReference type="ARBA" id="ARBA00010742"/>
    </source>
</evidence>
<protein>
    <submittedName>
        <fullName evidence="6">Metal ABC transporter substrate-binding protein</fullName>
    </submittedName>
</protein>
<dbReference type="EMBL" id="QRMZ01000013">
    <property type="protein sequence ID" value="RHK05983.1"/>
    <property type="molecule type" value="Genomic_DNA"/>
</dbReference>
<comment type="subcellular location">
    <subcellularLocation>
        <location evidence="1">Periplasm</location>
    </subcellularLocation>
</comment>
<dbReference type="AlphaFoldDB" id="A0A415ERK3"/>
<reference evidence="6 7" key="1">
    <citation type="submission" date="2018-08" db="EMBL/GenBank/DDBJ databases">
        <title>A genome reference for cultivated species of the human gut microbiota.</title>
        <authorList>
            <person name="Zou Y."/>
            <person name="Xue W."/>
            <person name="Luo G."/>
        </authorList>
    </citation>
    <scope>NUCLEOTIDE SEQUENCE [LARGE SCALE GENOMIC DNA]</scope>
    <source>
        <strain evidence="6 7">AF48-16</strain>
    </source>
</reference>
<accession>A0A415ERK3</accession>
<dbReference type="InterPro" id="IPR015168">
    <property type="entry name" value="SsuA/THI5"/>
</dbReference>
<dbReference type="RefSeq" id="WP_151195789.1">
    <property type="nucleotide sequence ID" value="NZ_JBHKUM010000001.1"/>
</dbReference>
<feature type="signal peptide" evidence="4">
    <location>
        <begin position="1"/>
        <end position="19"/>
    </location>
</feature>
<evidence type="ECO:0000313" key="7">
    <source>
        <dbReference type="Proteomes" id="UP000286288"/>
    </source>
</evidence>